<sequence length="220" mass="23531">MADNLLELAPEFWLALGQTFTMVGISVGAAFLFGTPLGVLLFLTDRGQILERITLHRAINYLVNTVRSLPFVILLVAIIPLTRLIVGTTIGPIAASVPLSLAAIPFFARLVEQSLRELPKGVIEAAVAMGASPVQLVWKVLLNEARGSIVSALTVTSISLLSYSAMAGTVGGGGIGDLAIRFGYYRFQTEVMAATVVLLILLVQLIQFAGNRIAQRLDKK</sequence>
<comment type="caution">
    <text evidence="10">The sequence shown here is derived from an EMBL/GenBank/DDBJ whole genome shotgun (WGS) entry which is preliminary data.</text>
</comment>
<feature type="transmembrane region" description="Helical" evidence="8">
    <location>
        <begin position="149"/>
        <end position="171"/>
    </location>
</feature>
<feature type="transmembrane region" description="Helical" evidence="8">
    <location>
        <begin position="65"/>
        <end position="86"/>
    </location>
</feature>
<proteinExistence type="inferred from homology"/>
<evidence type="ECO:0000313" key="10">
    <source>
        <dbReference type="EMBL" id="MDA5110826.1"/>
    </source>
</evidence>
<reference evidence="10" key="1">
    <citation type="submission" date="2022-12" db="EMBL/GenBank/DDBJ databases">
        <title>Draft genome sequence of the thermophilic strain Brevibacillus thermoruber HT42, isolated from Los Humeros, Puebla, Mexico, with biotechnological potential.</title>
        <authorList>
            <person name="Lara Sanchez J."/>
            <person name="Solis Palacios R."/>
            <person name="Bustos Baena A.S."/>
            <person name="Ruz Baez A.E."/>
            <person name="Espinosa Luna G."/>
            <person name="Oliart Ros R.M."/>
        </authorList>
    </citation>
    <scope>NUCLEOTIDE SEQUENCE</scope>
    <source>
        <strain evidence="10">HT42</strain>
    </source>
</reference>
<keyword evidence="4" id="KW-1003">Cell membrane</keyword>
<dbReference type="SUPFAM" id="SSF161098">
    <property type="entry name" value="MetI-like"/>
    <property type="match status" value="1"/>
</dbReference>
<dbReference type="PANTHER" id="PTHR30450:SF1">
    <property type="entry name" value="D-METHIONINE TRANSPORT SYSTEM PERMEASE PROTEIN METI-RELATED"/>
    <property type="match status" value="1"/>
</dbReference>
<dbReference type="GO" id="GO:0005886">
    <property type="term" value="C:plasma membrane"/>
    <property type="evidence" value="ECO:0007669"/>
    <property type="project" value="UniProtKB-SubCell"/>
</dbReference>
<dbReference type="InterPro" id="IPR000515">
    <property type="entry name" value="MetI-like"/>
</dbReference>
<evidence type="ECO:0000259" key="9">
    <source>
        <dbReference type="PROSITE" id="PS50928"/>
    </source>
</evidence>
<dbReference type="NCBIfam" id="NF008049">
    <property type="entry name" value="PRK10782.1"/>
    <property type="match status" value="1"/>
</dbReference>
<dbReference type="InterPro" id="IPR035906">
    <property type="entry name" value="MetI-like_sf"/>
</dbReference>
<dbReference type="Proteomes" id="UP001151071">
    <property type="component" value="Unassembled WGS sequence"/>
</dbReference>
<evidence type="ECO:0000256" key="2">
    <source>
        <dbReference type="ARBA" id="ARBA00007069"/>
    </source>
</evidence>
<feature type="transmembrane region" description="Helical" evidence="8">
    <location>
        <begin position="191"/>
        <end position="210"/>
    </location>
</feature>
<dbReference type="InterPro" id="IPR051322">
    <property type="entry name" value="AA_ABC_Transporter_Permease"/>
</dbReference>
<keyword evidence="7 8" id="KW-0472">Membrane</keyword>
<dbReference type="FunFam" id="1.10.3720.10:FF:000002">
    <property type="entry name" value="D-methionine ABC transporter permease MetI"/>
    <property type="match status" value="1"/>
</dbReference>
<evidence type="ECO:0000256" key="7">
    <source>
        <dbReference type="ARBA" id="ARBA00023136"/>
    </source>
</evidence>
<gene>
    <name evidence="10" type="ORF">O3V59_21025</name>
</gene>
<dbReference type="RefSeq" id="WP_029098442.1">
    <property type="nucleotide sequence ID" value="NZ_JAPYYP010000045.1"/>
</dbReference>
<feature type="domain" description="ABC transmembrane type-1" evidence="9">
    <location>
        <begin position="16"/>
        <end position="210"/>
    </location>
</feature>
<comment type="similarity">
    <text evidence="2">Belongs to the binding-protein-dependent transport system permease family. CysTW subfamily.</text>
</comment>
<dbReference type="PROSITE" id="PS50928">
    <property type="entry name" value="ABC_TM1"/>
    <property type="match status" value="1"/>
</dbReference>
<keyword evidence="5 8" id="KW-0812">Transmembrane</keyword>
<dbReference type="GO" id="GO:0048473">
    <property type="term" value="P:D-methionine transmembrane transport"/>
    <property type="evidence" value="ECO:0007669"/>
    <property type="project" value="TreeGrafter"/>
</dbReference>
<evidence type="ECO:0000256" key="4">
    <source>
        <dbReference type="ARBA" id="ARBA00022475"/>
    </source>
</evidence>
<accession>A0A9X3TTI9</accession>
<evidence type="ECO:0000256" key="3">
    <source>
        <dbReference type="ARBA" id="ARBA00022448"/>
    </source>
</evidence>
<organism evidence="10 11">
    <name type="scientific">Brevibacillus thermoruber</name>
    <dbReference type="NCBI Taxonomy" id="33942"/>
    <lineage>
        <taxon>Bacteria</taxon>
        <taxon>Bacillati</taxon>
        <taxon>Bacillota</taxon>
        <taxon>Bacilli</taxon>
        <taxon>Bacillales</taxon>
        <taxon>Paenibacillaceae</taxon>
        <taxon>Brevibacillus</taxon>
    </lineage>
</organism>
<dbReference type="AlphaFoldDB" id="A0A9X3TTI9"/>
<dbReference type="Pfam" id="PF00528">
    <property type="entry name" value="BPD_transp_1"/>
    <property type="match status" value="1"/>
</dbReference>
<dbReference type="PANTHER" id="PTHR30450">
    <property type="entry name" value="ABC TRANSPORTER PERMEASE"/>
    <property type="match status" value="1"/>
</dbReference>
<keyword evidence="3 8" id="KW-0813">Transport</keyword>
<keyword evidence="11" id="KW-1185">Reference proteome</keyword>
<dbReference type="Gene3D" id="1.10.3720.10">
    <property type="entry name" value="MetI-like"/>
    <property type="match status" value="1"/>
</dbReference>
<keyword evidence="6 8" id="KW-1133">Transmembrane helix</keyword>
<feature type="transmembrane region" description="Helical" evidence="8">
    <location>
        <begin position="20"/>
        <end position="44"/>
    </location>
</feature>
<evidence type="ECO:0000256" key="1">
    <source>
        <dbReference type="ARBA" id="ARBA00004651"/>
    </source>
</evidence>
<feature type="transmembrane region" description="Helical" evidence="8">
    <location>
        <begin position="92"/>
        <end position="111"/>
    </location>
</feature>
<evidence type="ECO:0000256" key="5">
    <source>
        <dbReference type="ARBA" id="ARBA00022692"/>
    </source>
</evidence>
<protein>
    <submittedName>
        <fullName evidence="10">ABC transporter permease</fullName>
    </submittedName>
</protein>
<comment type="subcellular location">
    <subcellularLocation>
        <location evidence="1 8">Cell membrane</location>
        <topology evidence="1 8">Multi-pass membrane protein</topology>
    </subcellularLocation>
</comment>
<evidence type="ECO:0000256" key="6">
    <source>
        <dbReference type="ARBA" id="ARBA00022989"/>
    </source>
</evidence>
<dbReference type="CDD" id="cd06261">
    <property type="entry name" value="TM_PBP2"/>
    <property type="match status" value="1"/>
</dbReference>
<dbReference type="EMBL" id="JAPYYP010000045">
    <property type="protein sequence ID" value="MDA5110826.1"/>
    <property type="molecule type" value="Genomic_DNA"/>
</dbReference>
<name>A0A9X3TTI9_9BACL</name>
<evidence type="ECO:0000256" key="8">
    <source>
        <dbReference type="RuleBase" id="RU363032"/>
    </source>
</evidence>
<evidence type="ECO:0000313" key="11">
    <source>
        <dbReference type="Proteomes" id="UP001151071"/>
    </source>
</evidence>